<dbReference type="GO" id="GO:0034657">
    <property type="term" value="C:GID complex"/>
    <property type="evidence" value="ECO:0007669"/>
    <property type="project" value="TreeGrafter"/>
</dbReference>
<dbReference type="PANTHER" id="PTHR12170:SF3">
    <property type="entry name" value="GH10162P"/>
    <property type="match status" value="1"/>
</dbReference>
<dbReference type="PROSITE" id="PS50089">
    <property type="entry name" value="ZF_RING_2"/>
    <property type="match status" value="1"/>
</dbReference>
<dbReference type="InterPro" id="IPR027370">
    <property type="entry name" value="Znf-RING_euk"/>
</dbReference>
<evidence type="ECO:0000256" key="1">
    <source>
        <dbReference type="ARBA" id="ARBA00004496"/>
    </source>
</evidence>
<dbReference type="InterPro" id="IPR037683">
    <property type="entry name" value="Rmd5_dRing"/>
</dbReference>
<dbReference type="Pfam" id="PF10607">
    <property type="entry name" value="CTLH"/>
    <property type="match status" value="1"/>
</dbReference>
<dbReference type="CDD" id="cd16652">
    <property type="entry name" value="dRING_Rmd5p-like"/>
    <property type="match status" value="1"/>
</dbReference>
<evidence type="ECO:0000313" key="11">
    <source>
        <dbReference type="EMBL" id="OIT27332.1"/>
    </source>
</evidence>
<keyword evidence="4 6" id="KW-0863">Zinc-finger</keyword>
<organism evidence="11 12">
    <name type="scientific">Nicotiana attenuata</name>
    <name type="common">Coyote tobacco</name>
    <dbReference type="NCBI Taxonomy" id="49451"/>
    <lineage>
        <taxon>Eukaryota</taxon>
        <taxon>Viridiplantae</taxon>
        <taxon>Streptophyta</taxon>
        <taxon>Embryophyta</taxon>
        <taxon>Tracheophyta</taxon>
        <taxon>Spermatophyta</taxon>
        <taxon>Magnoliopsida</taxon>
        <taxon>eudicotyledons</taxon>
        <taxon>Gunneridae</taxon>
        <taxon>Pentapetalae</taxon>
        <taxon>asterids</taxon>
        <taxon>lamiids</taxon>
        <taxon>Solanales</taxon>
        <taxon>Solanaceae</taxon>
        <taxon>Nicotianoideae</taxon>
        <taxon>Nicotianeae</taxon>
        <taxon>Nicotiana</taxon>
    </lineage>
</organism>
<dbReference type="EMBL" id="MJEQ01002447">
    <property type="protein sequence ID" value="OIT27332.1"/>
    <property type="molecule type" value="Genomic_DNA"/>
</dbReference>
<dbReference type="SMART" id="SM00184">
    <property type="entry name" value="RING"/>
    <property type="match status" value="1"/>
</dbReference>
<dbReference type="GO" id="GO:0008270">
    <property type="term" value="F:zinc ion binding"/>
    <property type="evidence" value="ECO:0007669"/>
    <property type="project" value="UniProtKB-KW"/>
</dbReference>
<feature type="domain" description="CTLH" evidence="9">
    <location>
        <begin position="149"/>
        <end position="206"/>
    </location>
</feature>
<evidence type="ECO:0000259" key="8">
    <source>
        <dbReference type="PROSITE" id="PS50089"/>
    </source>
</evidence>
<accession>A0A1J6KF47</accession>
<dbReference type="FunFam" id="3.30.40.10:FF:000143">
    <property type="entry name" value="Regulator of gluconeogenesis Rmd5"/>
    <property type="match status" value="1"/>
</dbReference>
<dbReference type="STRING" id="49451.A0A1J6KF47"/>
<evidence type="ECO:0000256" key="5">
    <source>
        <dbReference type="ARBA" id="ARBA00022833"/>
    </source>
</evidence>
<dbReference type="Pfam" id="PF13445">
    <property type="entry name" value="zf-RING_UBOX"/>
    <property type="match status" value="1"/>
</dbReference>
<dbReference type="PANTHER" id="PTHR12170">
    <property type="entry name" value="MACROPHAGE ERYTHROBLAST ATTACHER-RELATED"/>
    <property type="match status" value="1"/>
</dbReference>
<dbReference type="InterPro" id="IPR006595">
    <property type="entry name" value="CTLH_C"/>
</dbReference>
<dbReference type="InterPro" id="IPR013144">
    <property type="entry name" value="CRA_dom"/>
</dbReference>
<keyword evidence="3" id="KW-0479">Metal-binding</keyword>
<dbReference type="PROSITE" id="PS50896">
    <property type="entry name" value="LISH"/>
    <property type="match status" value="1"/>
</dbReference>
<protein>
    <submittedName>
        <fullName evidence="11">Uncharacterized protein</fullName>
    </submittedName>
</protein>
<dbReference type="InterPro" id="IPR045098">
    <property type="entry name" value="Fyv10_fam"/>
</dbReference>
<dbReference type="GO" id="GO:0043161">
    <property type="term" value="P:proteasome-mediated ubiquitin-dependent protein catabolic process"/>
    <property type="evidence" value="ECO:0007669"/>
    <property type="project" value="InterPro"/>
</dbReference>
<comment type="caution">
    <text evidence="11">The sequence shown here is derived from an EMBL/GenBank/DDBJ whole genome shotgun (WGS) entry which is preliminary data.</text>
</comment>
<feature type="domain" description="RING-type" evidence="8">
    <location>
        <begin position="328"/>
        <end position="372"/>
    </location>
</feature>
<evidence type="ECO:0000259" key="9">
    <source>
        <dbReference type="PROSITE" id="PS50897"/>
    </source>
</evidence>
<dbReference type="InterPro" id="IPR044063">
    <property type="entry name" value="ZF_RING_GID"/>
</dbReference>
<dbReference type="Proteomes" id="UP000187609">
    <property type="component" value="Unassembled WGS sequence"/>
</dbReference>
<dbReference type="Gramene" id="OIT27332">
    <property type="protein sequence ID" value="OIT27332"/>
    <property type="gene ID" value="A4A49_21602"/>
</dbReference>
<dbReference type="SMART" id="SM00668">
    <property type="entry name" value="CTLH"/>
    <property type="match status" value="1"/>
</dbReference>
<dbReference type="SMR" id="A0A1J6KF47"/>
<dbReference type="GO" id="GO:0005634">
    <property type="term" value="C:nucleus"/>
    <property type="evidence" value="ECO:0007669"/>
    <property type="project" value="TreeGrafter"/>
</dbReference>
<dbReference type="InterPro" id="IPR001841">
    <property type="entry name" value="Znf_RING"/>
</dbReference>
<evidence type="ECO:0000256" key="2">
    <source>
        <dbReference type="ARBA" id="ARBA00022490"/>
    </source>
</evidence>
<dbReference type="PROSITE" id="PS51867">
    <property type="entry name" value="ZF_RING_GID"/>
    <property type="match status" value="1"/>
</dbReference>
<gene>
    <name evidence="11" type="ORF">A4A49_21602</name>
</gene>
<dbReference type="Gene3D" id="3.30.40.10">
    <property type="entry name" value="Zinc/RING finger domain, C3HC4 (zinc finger)"/>
    <property type="match status" value="1"/>
</dbReference>
<reference evidence="11" key="1">
    <citation type="submission" date="2016-11" db="EMBL/GenBank/DDBJ databases">
        <title>The genome of Nicotiana attenuata.</title>
        <authorList>
            <person name="Xu S."/>
            <person name="Brockmoeller T."/>
            <person name="Gaquerel E."/>
            <person name="Navarro A."/>
            <person name="Kuhl H."/>
            <person name="Gase K."/>
            <person name="Ling Z."/>
            <person name="Zhou W."/>
            <person name="Kreitzer C."/>
            <person name="Stanke M."/>
            <person name="Tang H."/>
            <person name="Lyons E."/>
            <person name="Pandey P."/>
            <person name="Pandey S.P."/>
            <person name="Timmermann B."/>
            <person name="Baldwin I.T."/>
        </authorList>
    </citation>
    <scope>NUCLEOTIDE SEQUENCE [LARGE SCALE GENOMIC DNA]</scope>
    <source>
        <strain evidence="11">UT</strain>
    </source>
</reference>
<dbReference type="SUPFAM" id="SSF57850">
    <property type="entry name" value="RING/U-box"/>
    <property type="match status" value="1"/>
</dbReference>
<dbReference type="OMA" id="LIRECKM"/>
<evidence type="ECO:0000259" key="10">
    <source>
        <dbReference type="PROSITE" id="PS51867"/>
    </source>
</evidence>
<dbReference type="InterPro" id="IPR006594">
    <property type="entry name" value="LisH"/>
</dbReference>
<dbReference type="PROSITE" id="PS50897">
    <property type="entry name" value="CTLH"/>
    <property type="match status" value="1"/>
</dbReference>
<evidence type="ECO:0000313" key="12">
    <source>
        <dbReference type="Proteomes" id="UP000187609"/>
    </source>
</evidence>
<evidence type="ECO:0000256" key="6">
    <source>
        <dbReference type="PROSITE-ProRule" id="PRU00175"/>
    </source>
</evidence>
<feature type="domain" description="RING-Gid-type" evidence="10">
    <location>
        <begin position="328"/>
        <end position="372"/>
    </location>
</feature>
<name>A0A1J6KF47_NICAT</name>
<keyword evidence="5" id="KW-0862">Zinc</keyword>
<dbReference type="KEGG" id="nau:109214088"/>
<evidence type="ECO:0000256" key="4">
    <source>
        <dbReference type="ARBA" id="ARBA00022771"/>
    </source>
</evidence>
<evidence type="ECO:0000256" key="3">
    <source>
        <dbReference type="ARBA" id="ARBA00022723"/>
    </source>
</evidence>
<keyword evidence="12" id="KW-1185">Reference proteome</keyword>
<dbReference type="GO" id="GO:0061630">
    <property type="term" value="F:ubiquitin protein ligase activity"/>
    <property type="evidence" value="ECO:0007669"/>
    <property type="project" value="InterPro"/>
</dbReference>
<keyword evidence="2" id="KW-0963">Cytoplasm</keyword>
<dbReference type="OrthoDB" id="1933281at2759"/>
<dbReference type="InterPro" id="IPR024964">
    <property type="entry name" value="CTLH/CRA"/>
</dbReference>
<proteinExistence type="predicted"/>
<dbReference type="SMART" id="SM00757">
    <property type="entry name" value="CRA"/>
    <property type="match status" value="1"/>
</dbReference>
<comment type="subcellular location">
    <subcellularLocation>
        <location evidence="1">Cytoplasm</location>
    </subcellularLocation>
</comment>
<sequence length="386" mass="43855">MELNTIKDAFDRVTKKQKVASSKSQEVMEQIGHEIEQALLRIQSTNDAASLSEYKMILSELKAKLKEVAPLSQLEGTQKELNVALSKYPKLLEKSFNPDISKAYRNVGSDIHTVNQIIASHFYREGHFDLGDCFITEAREPEAAGQKSPFLEMYQILEAMRSRNLQPALGWATTNSEKLKQSGSDIEMKLHRQQFVEILQKRGRDGALNYARTFFPPFATKYMAEIQRLMACLLWAGKLDSSPYADLLSPFHWDKLAEELARQFCNLMGQSYDSPLSVTIAAGVQGLPTLLKLMNVMTGKKQEWQSMKQLPVPVDLDREFQFHSIFVCPVSRDQATEENPPMLLSCGHVLCKQSITKLSKNNNTRPFKCPYCPTEVEVGQCRQLYF</sequence>
<feature type="zinc finger region" description="RING-Gid-type" evidence="7">
    <location>
        <begin position="328"/>
        <end position="372"/>
    </location>
</feature>
<dbReference type="GO" id="GO:0005737">
    <property type="term" value="C:cytoplasm"/>
    <property type="evidence" value="ECO:0007669"/>
    <property type="project" value="UniProtKB-SubCell"/>
</dbReference>
<dbReference type="InterPro" id="IPR013083">
    <property type="entry name" value="Znf_RING/FYVE/PHD"/>
</dbReference>
<evidence type="ECO:0000256" key="7">
    <source>
        <dbReference type="PROSITE-ProRule" id="PRU01215"/>
    </source>
</evidence>
<dbReference type="AlphaFoldDB" id="A0A1J6KF47"/>